<proteinExistence type="predicted"/>
<dbReference type="Proteomes" id="UP000813462">
    <property type="component" value="Unassembled WGS sequence"/>
</dbReference>
<accession>A0A978VK09</accession>
<organism evidence="1 2">
    <name type="scientific">Ziziphus jujuba var. spinosa</name>
    <dbReference type="NCBI Taxonomy" id="714518"/>
    <lineage>
        <taxon>Eukaryota</taxon>
        <taxon>Viridiplantae</taxon>
        <taxon>Streptophyta</taxon>
        <taxon>Embryophyta</taxon>
        <taxon>Tracheophyta</taxon>
        <taxon>Spermatophyta</taxon>
        <taxon>Magnoliopsida</taxon>
        <taxon>eudicotyledons</taxon>
        <taxon>Gunneridae</taxon>
        <taxon>Pentapetalae</taxon>
        <taxon>rosids</taxon>
        <taxon>fabids</taxon>
        <taxon>Rosales</taxon>
        <taxon>Rhamnaceae</taxon>
        <taxon>Paliureae</taxon>
        <taxon>Ziziphus</taxon>
    </lineage>
</organism>
<dbReference type="EMBL" id="JAEACU010000004">
    <property type="protein sequence ID" value="KAH7533428.1"/>
    <property type="molecule type" value="Genomic_DNA"/>
</dbReference>
<reference evidence="1" key="1">
    <citation type="journal article" date="2021" name="Front. Plant Sci.">
        <title>Chromosome-Scale Genome Assembly for Chinese Sour Jujube and Insights Into Its Genome Evolution and Domestication Signature.</title>
        <authorList>
            <person name="Shen L.-Y."/>
            <person name="Luo H."/>
            <person name="Wang X.-L."/>
            <person name="Wang X.-M."/>
            <person name="Qiu X.-J."/>
            <person name="Liu H."/>
            <person name="Zhou S.-S."/>
            <person name="Jia K.-H."/>
            <person name="Nie S."/>
            <person name="Bao Y.-T."/>
            <person name="Zhang R.-G."/>
            <person name="Yun Q.-Z."/>
            <person name="Chai Y.-H."/>
            <person name="Lu J.-Y."/>
            <person name="Li Y."/>
            <person name="Zhao S.-W."/>
            <person name="Mao J.-F."/>
            <person name="Jia S.-G."/>
            <person name="Mao Y.-M."/>
        </authorList>
    </citation>
    <scope>NUCLEOTIDE SEQUENCE</scope>
    <source>
        <strain evidence="1">AT0</strain>
        <tissue evidence="1">Leaf</tissue>
    </source>
</reference>
<name>A0A978VK09_ZIZJJ</name>
<dbReference type="AlphaFoldDB" id="A0A978VK09"/>
<evidence type="ECO:0000313" key="1">
    <source>
        <dbReference type="EMBL" id="KAH7533428.1"/>
    </source>
</evidence>
<evidence type="ECO:0000313" key="2">
    <source>
        <dbReference type="Proteomes" id="UP000813462"/>
    </source>
</evidence>
<gene>
    <name evidence="1" type="ORF">FEM48_Zijuj04G0129600</name>
</gene>
<protein>
    <submittedName>
        <fullName evidence="1">Uncharacterized protein</fullName>
    </submittedName>
</protein>
<sequence length="220" mass="26154">MWDMMIEKVKDAIHAKERNKEDEFSSFCKVVYKILIDRWNKNNTPLRCLAHSLNPRSYFDQWLHEDPKRGPSHKDLEVSNEKAKCFKTYFQNLEEHKKKIALEYARFIDSYSKGESKMWDIARDSFDTLEVVGLLEVANLSLHEPELEIVIFLVMMKYLMMVMLKQMKLGQVRHLNGCHQHFDIVYELFVINVMDSTYKVWVSDGENPKFSQVKNDHEDI</sequence>
<comment type="caution">
    <text evidence="1">The sequence shown here is derived from an EMBL/GenBank/DDBJ whole genome shotgun (WGS) entry which is preliminary data.</text>
</comment>